<name>A0ABY8HS56_ENSAD</name>
<dbReference type="InterPro" id="IPR029058">
    <property type="entry name" value="AB_hydrolase_fold"/>
</dbReference>
<gene>
    <name evidence="1" type="ORF">P4B07_27975</name>
</gene>
<reference evidence="1 2" key="1">
    <citation type="submission" date="2023-03" db="EMBL/GenBank/DDBJ databases">
        <title>Comparative genome and transcriptome analysis combination mining strategies for increasing vitamin B12 production of Ensifer adhaerens strain.</title>
        <authorList>
            <person name="Yongheng L."/>
        </authorList>
    </citation>
    <scope>NUCLEOTIDE SEQUENCE [LARGE SCALE GENOMIC DNA]</scope>
    <source>
        <strain evidence="1 2">Casida A-T305</strain>
        <plasmid evidence="1 2">unnamedB</plasmid>
    </source>
</reference>
<dbReference type="Gene3D" id="3.40.50.1820">
    <property type="entry name" value="alpha/beta hydrolase"/>
    <property type="match status" value="1"/>
</dbReference>
<organism evidence="1 2">
    <name type="scientific">Ensifer adhaerens</name>
    <name type="common">Sinorhizobium morelense</name>
    <dbReference type="NCBI Taxonomy" id="106592"/>
    <lineage>
        <taxon>Bacteria</taxon>
        <taxon>Pseudomonadati</taxon>
        <taxon>Pseudomonadota</taxon>
        <taxon>Alphaproteobacteria</taxon>
        <taxon>Hyphomicrobiales</taxon>
        <taxon>Rhizobiaceae</taxon>
        <taxon>Sinorhizobium/Ensifer group</taxon>
        <taxon>Ensifer</taxon>
    </lineage>
</organism>
<evidence type="ECO:0000313" key="2">
    <source>
        <dbReference type="Proteomes" id="UP001214094"/>
    </source>
</evidence>
<dbReference type="Proteomes" id="UP001214094">
    <property type="component" value="Plasmid unnamedB"/>
</dbReference>
<proteinExistence type="predicted"/>
<dbReference type="SUPFAM" id="SSF53474">
    <property type="entry name" value="alpha/beta-Hydrolases"/>
    <property type="match status" value="1"/>
</dbReference>
<dbReference type="RefSeq" id="WP_034796808.1">
    <property type="nucleotide sequence ID" value="NZ_CP015882.1"/>
</dbReference>
<dbReference type="GeneID" id="29523037"/>
<sequence length="288" mass="31718">MRLLFVHGRSQGGKNPEALRGAWLEALGKGLHRAGLKLPSEIEVAFPFYGDRLDKLVADFELPADPAIVPKGSPVFDDYAAFRAEVAEEMRKRANISDAEVRAEAGDELPTEKGLQNWAWVQAIIRLLDRNLVAVSEGTIEVFLRDVFLYSRRKTVRTQIDAIVAKEMTDDTTVVVGHSLGSVVAYNILRTRAAKIPLFVTVGSPLGIRAIRSSLAPLVNAAGKRGWYNAYDPRDVVSLYPLDAGNFNVDPAIENNGNVDNWTENRHGIIGYLDDPHVAKAIFDGLDQ</sequence>
<keyword evidence="2" id="KW-1185">Reference proteome</keyword>
<protein>
    <recommendedName>
        <fullName evidence="3">Alpha/beta hydrolase</fullName>
    </recommendedName>
</protein>
<evidence type="ECO:0008006" key="3">
    <source>
        <dbReference type="Google" id="ProtNLM"/>
    </source>
</evidence>
<keyword evidence="1" id="KW-0614">Plasmid</keyword>
<geneLocation type="plasmid" evidence="1 2">
    <name>unnamedB</name>
</geneLocation>
<accession>A0ABY8HS56</accession>
<evidence type="ECO:0000313" key="1">
    <source>
        <dbReference type="EMBL" id="WFP94933.1"/>
    </source>
</evidence>
<dbReference type="EMBL" id="CP121310">
    <property type="protein sequence ID" value="WFP94933.1"/>
    <property type="molecule type" value="Genomic_DNA"/>
</dbReference>